<gene>
    <name evidence="3" type="ORF">NC653_024784</name>
</gene>
<dbReference type="GO" id="GO:0016740">
    <property type="term" value="F:transferase activity"/>
    <property type="evidence" value="ECO:0007669"/>
    <property type="project" value="InterPro"/>
</dbReference>
<organism evidence="3 4">
    <name type="scientific">Populus alba x Populus x berolinensis</name>
    <dbReference type="NCBI Taxonomy" id="444605"/>
    <lineage>
        <taxon>Eukaryota</taxon>
        <taxon>Viridiplantae</taxon>
        <taxon>Streptophyta</taxon>
        <taxon>Embryophyta</taxon>
        <taxon>Tracheophyta</taxon>
        <taxon>Spermatophyta</taxon>
        <taxon>Magnoliopsida</taxon>
        <taxon>eudicotyledons</taxon>
        <taxon>Gunneridae</taxon>
        <taxon>Pentapetalae</taxon>
        <taxon>rosids</taxon>
        <taxon>fabids</taxon>
        <taxon>Malpighiales</taxon>
        <taxon>Salicaceae</taxon>
        <taxon>Saliceae</taxon>
        <taxon>Populus</taxon>
    </lineage>
</organism>
<keyword evidence="4" id="KW-1185">Reference proteome</keyword>
<comment type="caution">
    <text evidence="3">The sequence shown here is derived from an EMBL/GenBank/DDBJ whole genome shotgun (WGS) entry which is preliminary data.</text>
</comment>
<comment type="similarity">
    <text evidence="1">Belongs to the PC-esterase family. TBL subfamily.</text>
</comment>
<evidence type="ECO:0000313" key="4">
    <source>
        <dbReference type="Proteomes" id="UP001164929"/>
    </source>
</evidence>
<dbReference type="EMBL" id="JAQIZT010000010">
    <property type="protein sequence ID" value="KAJ6981494.1"/>
    <property type="molecule type" value="Genomic_DNA"/>
</dbReference>
<reference evidence="3" key="1">
    <citation type="journal article" date="2023" name="Mol. Ecol. Resour.">
        <title>Chromosome-level genome assembly of a triploid poplar Populus alba 'Berolinensis'.</title>
        <authorList>
            <person name="Chen S."/>
            <person name="Yu Y."/>
            <person name="Wang X."/>
            <person name="Wang S."/>
            <person name="Zhang T."/>
            <person name="Zhou Y."/>
            <person name="He R."/>
            <person name="Meng N."/>
            <person name="Wang Y."/>
            <person name="Liu W."/>
            <person name="Liu Z."/>
            <person name="Liu J."/>
            <person name="Guo Q."/>
            <person name="Huang H."/>
            <person name="Sederoff R.R."/>
            <person name="Wang G."/>
            <person name="Qu G."/>
            <person name="Chen S."/>
        </authorList>
    </citation>
    <scope>NUCLEOTIDE SEQUENCE</scope>
    <source>
        <strain evidence="3">SC-2020</strain>
    </source>
</reference>
<protein>
    <recommendedName>
        <fullName evidence="2">Trichome birefringence-like C-terminal domain-containing protein</fullName>
    </recommendedName>
</protein>
<evidence type="ECO:0000313" key="3">
    <source>
        <dbReference type="EMBL" id="KAJ6981494.1"/>
    </source>
</evidence>
<dbReference type="Pfam" id="PF13839">
    <property type="entry name" value="PC-Esterase"/>
    <property type="match status" value="1"/>
</dbReference>
<name>A0AAD6MAH1_9ROSI</name>
<evidence type="ECO:0000259" key="2">
    <source>
        <dbReference type="Pfam" id="PF13839"/>
    </source>
</evidence>
<accession>A0AAD6MAH1</accession>
<proteinExistence type="inferred from homology"/>
<sequence>MSSTQLGKFRLEALVATKQSLMRPDGHLGPCSHPFPLAKCLTERVQNDCVHGCLPGPLETCLE</sequence>
<dbReference type="InterPro" id="IPR026057">
    <property type="entry name" value="TBL_C"/>
</dbReference>
<evidence type="ECO:0000256" key="1">
    <source>
        <dbReference type="ARBA" id="ARBA00007727"/>
    </source>
</evidence>
<dbReference type="Proteomes" id="UP001164929">
    <property type="component" value="Chromosome 10"/>
</dbReference>
<dbReference type="AlphaFoldDB" id="A0AAD6MAH1"/>
<feature type="domain" description="Trichome birefringence-like C-terminal" evidence="2">
    <location>
        <begin position="7"/>
        <end position="60"/>
    </location>
</feature>